<reference evidence="2 3" key="1">
    <citation type="journal article" date="2014" name="Genome Biol. Evol.">
        <title>The secreted proteins of Achlya hypogyna and Thraustotheca clavata identify the ancestral oomycete secretome and reveal gene acquisitions by horizontal gene transfer.</title>
        <authorList>
            <person name="Misner I."/>
            <person name="Blouin N."/>
            <person name="Leonard G."/>
            <person name="Richards T.A."/>
            <person name="Lane C.E."/>
        </authorList>
    </citation>
    <scope>NUCLEOTIDE SEQUENCE [LARGE SCALE GENOMIC DNA]</scope>
    <source>
        <strain evidence="2 3">ATCC 34112</strain>
    </source>
</reference>
<evidence type="ECO:0000313" key="2">
    <source>
        <dbReference type="EMBL" id="OQS05204.1"/>
    </source>
</evidence>
<dbReference type="Proteomes" id="UP000243217">
    <property type="component" value="Unassembled WGS sequence"/>
</dbReference>
<gene>
    <name evidence="2" type="ORF">THRCLA_20689</name>
</gene>
<sequence length="103" mass="12608">MKDDKYERAKLRKQAYNRERLRLKRVQYKNEWDQLQSQLSSLMEQAETLSERIHPRPLTWREVAQSLKECRELSEHQQRALTMQLQCNRRLSIALQQWLCHSI</sequence>
<proteinExistence type="predicted"/>
<evidence type="ECO:0000313" key="3">
    <source>
        <dbReference type="Proteomes" id="UP000243217"/>
    </source>
</evidence>
<keyword evidence="3" id="KW-1185">Reference proteome</keyword>
<name>A0A1W0A4J5_9STRA</name>
<accession>A0A1W0A4J5</accession>
<dbReference type="EMBL" id="JNBS01000484">
    <property type="protein sequence ID" value="OQS05204.1"/>
    <property type="molecule type" value="Genomic_DNA"/>
</dbReference>
<evidence type="ECO:0000256" key="1">
    <source>
        <dbReference type="SAM" id="Coils"/>
    </source>
</evidence>
<feature type="non-terminal residue" evidence="2">
    <location>
        <position position="103"/>
    </location>
</feature>
<organism evidence="2 3">
    <name type="scientific">Thraustotheca clavata</name>
    <dbReference type="NCBI Taxonomy" id="74557"/>
    <lineage>
        <taxon>Eukaryota</taxon>
        <taxon>Sar</taxon>
        <taxon>Stramenopiles</taxon>
        <taxon>Oomycota</taxon>
        <taxon>Saprolegniomycetes</taxon>
        <taxon>Saprolegniales</taxon>
        <taxon>Achlyaceae</taxon>
        <taxon>Thraustotheca</taxon>
    </lineage>
</organism>
<feature type="coiled-coil region" evidence="1">
    <location>
        <begin position="6"/>
        <end position="52"/>
    </location>
</feature>
<keyword evidence="1" id="KW-0175">Coiled coil</keyword>
<comment type="caution">
    <text evidence="2">The sequence shown here is derived from an EMBL/GenBank/DDBJ whole genome shotgun (WGS) entry which is preliminary data.</text>
</comment>
<protein>
    <submittedName>
        <fullName evidence="2">Uncharacterized protein</fullName>
    </submittedName>
</protein>
<dbReference type="AlphaFoldDB" id="A0A1W0A4J5"/>